<name>A0A5N5I7R5_9ROSA</name>
<reference evidence="2" key="2">
    <citation type="submission" date="2019-10" db="EMBL/GenBank/DDBJ databases">
        <title>A de novo genome assembly of a pear dwarfing rootstock.</title>
        <authorList>
            <person name="Wang F."/>
            <person name="Wang J."/>
            <person name="Li S."/>
            <person name="Zhang Y."/>
            <person name="Fang M."/>
            <person name="Ma L."/>
            <person name="Zhao Y."/>
            <person name="Jiang S."/>
        </authorList>
    </citation>
    <scope>NUCLEOTIDE SEQUENCE [LARGE SCALE GENOMIC DNA]</scope>
</reference>
<dbReference type="AlphaFoldDB" id="A0A5N5I7R5"/>
<evidence type="ECO:0000313" key="2">
    <source>
        <dbReference type="Proteomes" id="UP000327157"/>
    </source>
</evidence>
<accession>A0A5N5I7R5</accession>
<keyword evidence="2" id="KW-1185">Reference proteome</keyword>
<reference evidence="1 2" key="3">
    <citation type="submission" date="2019-11" db="EMBL/GenBank/DDBJ databases">
        <title>A de novo genome assembly of a pear dwarfing rootstock.</title>
        <authorList>
            <person name="Wang F."/>
            <person name="Wang J."/>
            <person name="Li S."/>
            <person name="Zhang Y."/>
            <person name="Fang M."/>
            <person name="Ma L."/>
            <person name="Zhao Y."/>
            <person name="Jiang S."/>
        </authorList>
    </citation>
    <scope>NUCLEOTIDE SEQUENCE [LARGE SCALE GENOMIC DNA]</scope>
    <source>
        <strain evidence="1">S2</strain>
        <tissue evidence="1">Leaf</tissue>
    </source>
</reference>
<sequence length="65" mass="7182">MVGAWAGMRHNSLFSKATPSSPNNHCSSNRLPFWSDEVKLLVAAEEGFTLVLGSGKDLRSFREMI</sequence>
<dbReference type="Proteomes" id="UP000327157">
    <property type="component" value="Chromosome 5"/>
</dbReference>
<protein>
    <submittedName>
        <fullName evidence="1">Uncharacterized protein</fullName>
    </submittedName>
</protein>
<dbReference type="EMBL" id="SMOL01000004">
    <property type="protein sequence ID" value="KAB2635838.1"/>
    <property type="molecule type" value="Genomic_DNA"/>
</dbReference>
<comment type="caution">
    <text evidence="1">The sequence shown here is derived from an EMBL/GenBank/DDBJ whole genome shotgun (WGS) entry which is preliminary data.</text>
</comment>
<evidence type="ECO:0000313" key="1">
    <source>
        <dbReference type="EMBL" id="KAB2635838.1"/>
    </source>
</evidence>
<gene>
    <name evidence="1" type="ORF">D8674_026372</name>
</gene>
<reference evidence="1 2" key="1">
    <citation type="submission" date="2019-09" db="EMBL/GenBank/DDBJ databases">
        <authorList>
            <person name="Ou C."/>
        </authorList>
    </citation>
    <scope>NUCLEOTIDE SEQUENCE [LARGE SCALE GENOMIC DNA]</scope>
    <source>
        <strain evidence="1">S2</strain>
        <tissue evidence="1">Leaf</tissue>
    </source>
</reference>
<proteinExistence type="predicted"/>
<organism evidence="1 2">
    <name type="scientific">Pyrus ussuriensis x Pyrus communis</name>
    <dbReference type="NCBI Taxonomy" id="2448454"/>
    <lineage>
        <taxon>Eukaryota</taxon>
        <taxon>Viridiplantae</taxon>
        <taxon>Streptophyta</taxon>
        <taxon>Embryophyta</taxon>
        <taxon>Tracheophyta</taxon>
        <taxon>Spermatophyta</taxon>
        <taxon>Magnoliopsida</taxon>
        <taxon>eudicotyledons</taxon>
        <taxon>Gunneridae</taxon>
        <taxon>Pentapetalae</taxon>
        <taxon>rosids</taxon>
        <taxon>fabids</taxon>
        <taxon>Rosales</taxon>
        <taxon>Rosaceae</taxon>
        <taxon>Amygdaloideae</taxon>
        <taxon>Maleae</taxon>
        <taxon>Pyrus</taxon>
    </lineage>
</organism>